<keyword evidence="1" id="KW-0812">Transmembrane</keyword>
<feature type="transmembrane region" description="Helical" evidence="1">
    <location>
        <begin position="6"/>
        <end position="29"/>
    </location>
</feature>
<name>E2ZBX8_9FIRM</name>
<feature type="transmembrane region" description="Helical" evidence="1">
    <location>
        <begin position="72"/>
        <end position="90"/>
    </location>
</feature>
<sequence>MSIINFFLSSLGFFIIAGLTLFFTVFLYIRLVVAVREGRDVPKWMYKVGHAIKGRGSDVYEDATDRAALNEVNIYIVGILVASVFVYFIFSDKYFTNDRVLFWTYAEFAIVVGLRMVIGLGSIILDMVLPSKGRWAYNLSLSAAANAVKGMIFMSAFVCSLVLSITGLPEKAPVVQVDGYNLAVGQTTAQDLLDEGFSFSGKTENDIIKNKRNDHFYYGETVGLVKDGNSCGYVNLTPAREDEGRVKDCIVTRFGISSRDAMFNRVKIDDRYIASLSLDELKKKDMRDIFSLSPVSYEENKGNKYFSLKMQTHPYGLWNRYTIDVNFVDDHRERRFEVYTQHTIWE</sequence>
<dbReference type="AlphaFoldDB" id="E2ZBX8"/>
<evidence type="ECO:0000313" key="2">
    <source>
        <dbReference type="EMBL" id="EFQ03965.1"/>
    </source>
</evidence>
<keyword evidence="3" id="KW-1185">Reference proteome</keyword>
<feature type="transmembrane region" description="Helical" evidence="1">
    <location>
        <begin position="102"/>
        <end position="129"/>
    </location>
</feature>
<gene>
    <name evidence="2" type="ORF">HMPREF9429_01148</name>
</gene>
<organism evidence="2 3">
    <name type="scientific">Megasphaera micronuciformis F0359</name>
    <dbReference type="NCBI Taxonomy" id="706434"/>
    <lineage>
        <taxon>Bacteria</taxon>
        <taxon>Bacillati</taxon>
        <taxon>Bacillota</taxon>
        <taxon>Negativicutes</taxon>
        <taxon>Veillonellales</taxon>
        <taxon>Veillonellaceae</taxon>
        <taxon>Megasphaera</taxon>
    </lineage>
</organism>
<keyword evidence="1" id="KW-0472">Membrane</keyword>
<dbReference type="EMBL" id="AECS01000037">
    <property type="protein sequence ID" value="EFQ03965.1"/>
    <property type="molecule type" value="Genomic_DNA"/>
</dbReference>
<dbReference type="Proteomes" id="UP000003195">
    <property type="component" value="Unassembled WGS sequence"/>
</dbReference>
<reference evidence="2 3" key="1">
    <citation type="submission" date="2010-08" db="EMBL/GenBank/DDBJ databases">
        <authorList>
            <person name="Weinstock G."/>
            <person name="Sodergren E."/>
            <person name="Clifton S."/>
            <person name="Fulton L."/>
            <person name="Fulton B."/>
            <person name="Courtney L."/>
            <person name="Fronick C."/>
            <person name="Harrison M."/>
            <person name="Strong C."/>
            <person name="Farmer C."/>
            <person name="Delahaunty K."/>
            <person name="Markovic C."/>
            <person name="Hall O."/>
            <person name="Minx P."/>
            <person name="Tomlinson C."/>
            <person name="Mitreva M."/>
            <person name="Hou S."/>
            <person name="Chen J."/>
            <person name="Wollam A."/>
            <person name="Pepin K.H."/>
            <person name="Johnson M."/>
            <person name="Bhonagiri V."/>
            <person name="Zhang X."/>
            <person name="Suruliraj S."/>
            <person name="Warren W."/>
            <person name="Chinwalla A."/>
            <person name="Mardis E.R."/>
            <person name="Wilson R.K."/>
        </authorList>
    </citation>
    <scope>NUCLEOTIDE SEQUENCE [LARGE SCALE GENOMIC DNA]</scope>
    <source>
        <strain evidence="2 3">F0359</strain>
    </source>
</reference>
<dbReference type="HOGENOM" id="CLU_784926_0_0_9"/>
<evidence type="ECO:0000256" key="1">
    <source>
        <dbReference type="SAM" id="Phobius"/>
    </source>
</evidence>
<comment type="caution">
    <text evidence="2">The sequence shown here is derived from an EMBL/GenBank/DDBJ whole genome shotgun (WGS) entry which is preliminary data.</text>
</comment>
<accession>E2ZBX8</accession>
<dbReference type="eggNOG" id="ENOG502ZK2G">
    <property type="taxonomic scope" value="Bacteria"/>
</dbReference>
<evidence type="ECO:0000313" key="3">
    <source>
        <dbReference type="Proteomes" id="UP000003195"/>
    </source>
</evidence>
<keyword evidence="1" id="KW-1133">Transmembrane helix</keyword>
<protein>
    <submittedName>
        <fullName evidence="2">Uncharacterized protein</fullName>
    </submittedName>
</protein>
<proteinExistence type="predicted"/>